<keyword evidence="1" id="KW-0472">Membrane</keyword>
<keyword evidence="3" id="KW-1185">Reference proteome</keyword>
<keyword evidence="1" id="KW-0812">Transmembrane</keyword>
<evidence type="ECO:0000256" key="1">
    <source>
        <dbReference type="SAM" id="Phobius"/>
    </source>
</evidence>
<feature type="transmembrane region" description="Helical" evidence="1">
    <location>
        <begin position="12"/>
        <end position="32"/>
    </location>
</feature>
<keyword evidence="1" id="KW-1133">Transmembrane helix</keyword>
<evidence type="ECO:0000313" key="3">
    <source>
        <dbReference type="Proteomes" id="UP000250140"/>
    </source>
</evidence>
<proteinExistence type="predicted"/>
<feature type="transmembrane region" description="Helical" evidence="1">
    <location>
        <begin position="223"/>
        <end position="245"/>
    </location>
</feature>
<feature type="transmembrane region" description="Helical" evidence="1">
    <location>
        <begin position="88"/>
        <end position="106"/>
    </location>
</feature>
<dbReference type="AlphaFoldDB" id="A0A8E2EV89"/>
<sequence>MLSPPVDHPLSQPMQIILVSASYGIWAGMLGYTGMLWKKENTPIYFIIVLAVAFGGLFEPLYDEATMLYFYSPGIWSLFSSFDIPQPIWVYSGYVTLYASVAVFLVRAIPKGLSRLDLFKWAGLELLTSCAFEMIRINGGAYEYWGPHVFRIFNYPLCIGILEATQVICFSVTAAHLQTRAVGVKPLLGLFVLFPATFFLANLGAGAPMIITLHATNPTPALVTAGSLLTICFALSLIWGVSYILPPDGQIALSVGDTPYKPNGSQYSNDLENGN</sequence>
<dbReference type="OrthoDB" id="3835530at2759"/>
<gene>
    <name evidence="2" type="ORF">AOQ84DRAFT_380096</name>
</gene>
<feature type="transmembrane region" description="Helical" evidence="1">
    <location>
        <begin position="187"/>
        <end position="211"/>
    </location>
</feature>
<dbReference type="EMBL" id="KV750407">
    <property type="protein sequence ID" value="OCL04933.1"/>
    <property type="molecule type" value="Genomic_DNA"/>
</dbReference>
<organism evidence="2 3">
    <name type="scientific">Glonium stellatum</name>
    <dbReference type="NCBI Taxonomy" id="574774"/>
    <lineage>
        <taxon>Eukaryota</taxon>
        <taxon>Fungi</taxon>
        <taxon>Dikarya</taxon>
        <taxon>Ascomycota</taxon>
        <taxon>Pezizomycotina</taxon>
        <taxon>Dothideomycetes</taxon>
        <taxon>Pleosporomycetidae</taxon>
        <taxon>Gloniales</taxon>
        <taxon>Gloniaceae</taxon>
        <taxon>Glonium</taxon>
    </lineage>
</organism>
<protein>
    <submittedName>
        <fullName evidence="2">Uncharacterized protein</fullName>
    </submittedName>
</protein>
<feature type="transmembrane region" description="Helical" evidence="1">
    <location>
        <begin position="44"/>
        <end position="62"/>
    </location>
</feature>
<accession>A0A8E2EV89</accession>
<reference evidence="2 3" key="1">
    <citation type="journal article" date="2016" name="Nat. Commun.">
        <title>Ectomycorrhizal ecology is imprinted in the genome of the dominant symbiotic fungus Cenococcum geophilum.</title>
        <authorList>
            <consortium name="DOE Joint Genome Institute"/>
            <person name="Peter M."/>
            <person name="Kohler A."/>
            <person name="Ohm R.A."/>
            <person name="Kuo A."/>
            <person name="Krutzmann J."/>
            <person name="Morin E."/>
            <person name="Arend M."/>
            <person name="Barry K.W."/>
            <person name="Binder M."/>
            <person name="Choi C."/>
            <person name="Clum A."/>
            <person name="Copeland A."/>
            <person name="Grisel N."/>
            <person name="Haridas S."/>
            <person name="Kipfer T."/>
            <person name="LaButti K."/>
            <person name="Lindquist E."/>
            <person name="Lipzen A."/>
            <person name="Maire R."/>
            <person name="Meier B."/>
            <person name="Mihaltcheva S."/>
            <person name="Molinier V."/>
            <person name="Murat C."/>
            <person name="Poggeler S."/>
            <person name="Quandt C.A."/>
            <person name="Sperisen C."/>
            <person name="Tritt A."/>
            <person name="Tisserant E."/>
            <person name="Crous P.W."/>
            <person name="Henrissat B."/>
            <person name="Nehls U."/>
            <person name="Egli S."/>
            <person name="Spatafora J.W."/>
            <person name="Grigoriev I.V."/>
            <person name="Martin F.M."/>
        </authorList>
    </citation>
    <scope>NUCLEOTIDE SEQUENCE [LARGE SCALE GENOMIC DNA]</scope>
    <source>
        <strain evidence="2 3">CBS 207.34</strain>
    </source>
</reference>
<name>A0A8E2EV89_9PEZI</name>
<dbReference type="Proteomes" id="UP000250140">
    <property type="component" value="Unassembled WGS sequence"/>
</dbReference>
<evidence type="ECO:0000313" key="2">
    <source>
        <dbReference type="EMBL" id="OCL04933.1"/>
    </source>
</evidence>